<proteinExistence type="predicted"/>
<accession>A0A829HBY0</accession>
<evidence type="ECO:0000313" key="1">
    <source>
        <dbReference type="EMBL" id="EPF73030.1"/>
    </source>
</evidence>
<gene>
    <name evidence="1" type="ORF">F957_03639</name>
</gene>
<dbReference type="Proteomes" id="UP000014523">
    <property type="component" value="Unassembled WGS sequence"/>
</dbReference>
<protein>
    <submittedName>
        <fullName evidence="1">Uncharacterized protein</fullName>
    </submittedName>
</protein>
<reference evidence="1 2" key="1">
    <citation type="submission" date="2013-06" db="EMBL/GenBank/DDBJ databases">
        <title>The Genome Sequence of Acinetobacter gyllenbergii CIP 110306.</title>
        <authorList>
            <consortium name="The Broad Institute Genome Sequencing Platform"/>
            <consortium name="The Broad Institute Genome Sequencing Center for Infectious Disease"/>
            <person name="Cerqueira G."/>
            <person name="Feldgarden M."/>
            <person name="Courvalin P."/>
            <person name="Perichon B."/>
            <person name="Grillot-Courvalin C."/>
            <person name="Clermont D."/>
            <person name="Rocha E."/>
            <person name="Yoon E.-J."/>
            <person name="Nemec A."/>
            <person name="Young S.K."/>
            <person name="Zeng Q."/>
            <person name="Gargeya S."/>
            <person name="Fitzgerald M."/>
            <person name="Abouelleil A."/>
            <person name="Alvarado L."/>
            <person name="Berlin A.M."/>
            <person name="Chapman S.B."/>
            <person name="Dewar J."/>
            <person name="Goldberg J."/>
            <person name="Griggs A."/>
            <person name="Gujja S."/>
            <person name="Hansen M."/>
            <person name="Howarth C."/>
            <person name="Imamovic A."/>
            <person name="Larimer J."/>
            <person name="McCowan C."/>
            <person name="Murphy C."/>
            <person name="Pearson M."/>
            <person name="Priest M."/>
            <person name="Roberts A."/>
            <person name="Saif S."/>
            <person name="Shea T."/>
            <person name="Sykes S."/>
            <person name="Wortman J."/>
            <person name="Nusbaum C."/>
            <person name="Birren B."/>
        </authorList>
    </citation>
    <scope>NUCLEOTIDE SEQUENCE [LARGE SCALE GENOMIC DNA]</scope>
    <source>
        <strain evidence="1 2">CIP 110306</strain>
    </source>
</reference>
<name>A0A829HBY0_9GAMM</name>
<dbReference type="AlphaFoldDB" id="A0A829HBY0"/>
<sequence>MLNWFKKIIYGLGEINEIERLILNTVRENLRSESTLLWDAQIHEINKVSRLPDGVESIFYHINLRIGKPDFDISIRFPNKKSNLLLAKVSLQFRSDNIDVEVWCEAG</sequence>
<dbReference type="EMBL" id="ATGG01000048">
    <property type="protein sequence ID" value="EPF73030.1"/>
    <property type="molecule type" value="Genomic_DNA"/>
</dbReference>
<dbReference type="RefSeq" id="WP_016660594.1">
    <property type="nucleotide sequence ID" value="NZ_ASQH01000001.1"/>
</dbReference>
<organism evidence="1 2">
    <name type="scientific">Acinetobacter gyllenbergii CIP 110306 = MTCC 11365</name>
    <dbReference type="NCBI Taxonomy" id="1217657"/>
    <lineage>
        <taxon>Bacteria</taxon>
        <taxon>Pseudomonadati</taxon>
        <taxon>Pseudomonadota</taxon>
        <taxon>Gammaproteobacteria</taxon>
        <taxon>Moraxellales</taxon>
        <taxon>Moraxellaceae</taxon>
        <taxon>Acinetobacter</taxon>
    </lineage>
</organism>
<comment type="caution">
    <text evidence="1">The sequence shown here is derived from an EMBL/GenBank/DDBJ whole genome shotgun (WGS) entry which is preliminary data.</text>
</comment>
<keyword evidence="2" id="KW-1185">Reference proteome</keyword>
<evidence type="ECO:0000313" key="2">
    <source>
        <dbReference type="Proteomes" id="UP000014523"/>
    </source>
</evidence>